<evidence type="ECO:0000313" key="3">
    <source>
        <dbReference type="EMBL" id="MFG6464850.1"/>
    </source>
</evidence>
<name>A0ABW7GT14_9BURK</name>
<accession>A0ABW7GT14</accession>
<feature type="domain" description="Contractile injection system tube protein N-terminal" evidence="2">
    <location>
        <begin position="7"/>
        <end position="173"/>
    </location>
</feature>
<sequence>MPELEIQHAKLIELKDDLSDVMPGGKSLTVQFNPESLKLSYANQVKEQPNASGGGGGGRGGNQSQGSAARQFVGTGTTKLAVQLWFDVAAATSAPFIVDDVRRITAQVLYFIKPKPAAAGARDTSQRTPPGLRFSWGNFLFDGIVESMEESIEFFSPKGEALRASITLNMIQQEILVPAFSGDGTVTGARPLWPAGGGQSLQALQDAAKAAGAAPASGGGGGGAAQPGPGTSPGAGGGAGLGAGLGAGIGAGASVGVGAGLGLSTGAAFQRGGWQAVALANGIENPRAMPAGQLIDLSATKPRIVSG</sequence>
<dbReference type="RefSeq" id="WP_394514505.1">
    <property type="nucleotide sequence ID" value="NZ_JBIGHX010000012.1"/>
</dbReference>
<proteinExistence type="predicted"/>
<dbReference type="EMBL" id="JBIGHX010000012">
    <property type="protein sequence ID" value="MFG6464850.1"/>
    <property type="molecule type" value="Genomic_DNA"/>
</dbReference>
<evidence type="ECO:0000313" key="4">
    <source>
        <dbReference type="Proteomes" id="UP001606302"/>
    </source>
</evidence>
<dbReference type="Pfam" id="PF19266">
    <property type="entry name" value="CIS_tube"/>
    <property type="match status" value="1"/>
</dbReference>
<dbReference type="InterPro" id="IPR045361">
    <property type="entry name" value="CIS_tube_prot_N"/>
</dbReference>
<feature type="region of interest" description="Disordered" evidence="1">
    <location>
        <begin position="212"/>
        <end position="236"/>
    </location>
</feature>
<gene>
    <name evidence="3" type="ORF">ACG04Q_24975</name>
</gene>
<feature type="region of interest" description="Disordered" evidence="1">
    <location>
        <begin position="47"/>
        <end position="70"/>
    </location>
</feature>
<organism evidence="3 4">
    <name type="scientific">Pelomonas lactea</name>
    <dbReference type="NCBI Taxonomy" id="3299030"/>
    <lineage>
        <taxon>Bacteria</taxon>
        <taxon>Pseudomonadati</taxon>
        <taxon>Pseudomonadota</taxon>
        <taxon>Betaproteobacteria</taxon>
        <taxon>Burkholderiales</taxon>
        <taxon>Sphaerotilaceae</taxon>
        <taxon>Roseateles</taxon>
    </lineage>
</organism>
<keyword evidence="4" id="KW-1185">Reference proteome</keyword>
<evidence type="ECO:0000259" key="2">
    <source>
        <dbReference type="Pfam" id="PF19266"/>
    </source>
</evidence>
<protein>
    <recommendedName>
        <fullName evidence="2">Contractile injection system tube protein N-terminal domain-containing protein</fullName>
    </recommendedName>
</protein>
<comment type="caution">
    <text evidence="3">The sequence shown here is derived from an EMBL/GenBank/DDBJ whole genome shotgun (WGS) entry which is preliminary data.</text>
</comment>
<feature type="compositionally biased region" description="Gly residues" evidence="1">
    <location>
        <begin position="217"/>
        <end position="236"/>
    </location>
</feature>
<evidence type="ECO:0000256" key="1">
    <source>
        <dbReference type="SAM" id="MobiDB-lite"/>
    </source>
</evidence>
<reference evidence="3 4" key="1">
    <citation type="submission" date="2024-08" db="EMBL/GenBank/DDBJ databases">
        <authorList>
            <person name="Lu H."/>
        </authorList>
    </citation>
    <scope>NUCLEOTIDE SEQUENCE [LARGE SCALE GENOMIC DNA]</scope>
    <source>
        <strain evidence="3 4">DXS20W</strain>
    </source>
</reference>
<dbReference type="Proteomes" id="UP001606302">
    <property type="component" value="Unassembled WGS sequence"/>
</dbReference>
<feature type="compositionally biased region" description="Gly residues" evidence="1">
    <location>
        <begin position="52"/>
        <end position="63"/>
    </location>
</feature>